<evidence type="ECO:0000313" key="3">
    <source>
        <dbReference type="EMBL" id="GAA0895163.1"/>
    </source>
</evidence>
<accession>A0ABN1N6K7</accession>
<feature type="region of interest" description="Disordered" evidence="1">
    <location>
        <begin position="1"/>
        <end position="41"/>
    </location>
</feature>
<evidence type="ECO:0000313" key="4">
    <source>
        <dbReference type="Proteomes" id="UP001499967"/>
    </source>
</evidence>
<proteinExistence type="predicted"/>
<name>A0ABN1N6K7_9PSEU</name>
<comment type="caution">
    <text evidence="3">The sequence shown here is derived from an EMBL/GenBank/DDBJ whole genome shotgun (WGS) entry which is preliminary data.</text>
</comment>
<protein>
    <submittedName>
        <fullName evidence="3">Uncharacterized protein</fullName>
    </submittedName>
</protein>
<feature type="transmembrane region" description="Helical" evidence="2">
    <location>
        <begin position="103"/>
        <end position="133"/>
    </location>
</feature>
<sequence length="306" mass="31952">MEPRGEPGPPWLPQARPAPPPPVPTVPGPPPGGDPRPPRPRFDLRRLTRSPRGAVALGALAAALLLWPFAGFSWIPWLIGLAALVVLRLLRLDGPLRGWDIPLACLAVAIGLMVSTGPWAWALAGSLGVLLAGLAQLPWWRLAAVGAVLCVISGVGFGLSMHQDRIELEQIQARAGDLSQAGIAEESGDIVPTLVLAITQSAPDPDLLCSLLNPAAEDQLARGLGVPDCRAAAPVLFQRRPTVAPTDAGMPAAADPKGPPPAELVLDACATHWAEAAGPALGRVQVQLIDPNQRTYLVTGFAPCAR</sequence>
<gene>
    <name evidence="3" type="ORF">GCM10009559_49920</name>
</gene>
<keyword evidence="4" id="KW-1185">Reference proteome</keyword>
<keyword evidence="2" id="KW-1133">Transmembrane helix</keyword>
<dbReference type="EMBL" id="BAAAHP010000154">
    <property type="protein sequence ID" value="GAA0895163.1"/>
    <property type="molecule type" value="Genomic_DNA"/>
</dbReference>
<feature type="compositionally biased region" description="Pro residues" evidence="1">
    <location>
        <begin position="1"/>
        <end position="35"/>
    </location>
</feature>
<feature type="transmembrane region" description="Helical" evidence="2">
    <location>
        <begin position="74"/>
        <end position="91"/>
    </location>
</feature>
<reference evidence="3 4" key="1">
    <citation type="journal article" date="2019" name="Int. J. Syst. Evol. Microbiol.">
        <title>The Global Catalogue of Microorganisms (GCM) 10K type strain sequencing project: providing services to taxonomists for standard genome sequencing and annotation.</title>
        <authorList>
            <consortium name="The Broad Institute Genomics Platform"/>
            <consortium name="The Broad Institute Genome Sequencing Center for Infectious Disease"/>
            <person name="Wu L."/>
            <person name="Ma J."/>
        </authorList>
    </citation>
    <scope>NUCLEOTIDE SEQUENCE [LARGE SCALE GENOMIC DNA]</scope>
    <source>
        <strain evidence="3 4">JCM 11117</strain>
    </source>
</reference>
<feature type="transmembrane region" description="Helical" evidence="2">
    <location>
        <begin position="139"/>
        <end position="159"/>
    </location>
</feature>
<evidence type="ECO:0000256" key="1">
    <source>
        <dbReference type="SAM" id="MobiDB-lite"/>
    </source>
</evidence>
<keyword evidence="2" id="KW-0812">Transmembrane</keyword>
<dbReference type="RefSeq" id="WP_343943983.1">
    <property type="nucleotide sequence ID" value="NZ_BAAAHP010000154.1"/>
</dbReference>
<dbReference type="Proteomes" id="UP001499967">
    <property type="component" value="Unassembled WGS sequence"/>
</dbReference>
<evidence type="ECO:0000256" key="2">
    <source>
        <dbReference type="SAM" id="Phobius"/>
    </source>
</evidence>
<keyword evidence="2" id="KW-0472">Membrane</keyword>
<organism evidence="3 4">
    <name type="scientific">Pseudonocardia zijingensis</name>
    <dbReference type="NCBI Taxonomy" id="153376"/>
    <lineage>
        <taxon>Bacteria</taxon>
        <taxon>Bacillati</taxon>
        <taxon>Actinomycetota</taxon>
        <taxon>Actinomycetes</taxon>
        <taxon>Pseudonocardiales</taxon>
        <taxon>Pseudonocardiaceae</taxon>
        <taxon>Pseudonocardia</taxon>
    </lineage>
</organism>